<evidence type="ECO:0000259" key="1">
    <source>
        <dbReference type="Pfam" id="PF10000"/>
    </source>
</evidence>
<dbReference type="Pfam" id="PF10000">
    <property type="entry name" value="ACT_3"/>
    <property type="match status" value="1"/>
</dbReference>
<reference evidence="3 4" key="1">
    <citation type="submission" date="2017-01" db="EMBL/GenBank/DDBJ databases">
        <title>A new Hymenobacter.</title>
        <authorList>
            <person name="Liang Y."/>
            <person name="Feng F."/>
        </authorList>
    </citation>
    <scope>NUCLEOTIDE SEQUENCE [LARGE SCALE GENOMIC DNA]</scope>
    <source>
        <strain evidence="3">MIMBbqt21</strain>
    </source>
</reference>
<gene>
    <name evidence="3" type="ORF">BXP70_15450</name>
</gene>
<dbReference type="SUPFAM" id="SSF55021">
    <property type="entry name" value="ACT-like"/>
    <property type="match status" value="2"/>
</dbReference>
<dbReference type="EMBL" id="MTSE01000007">
    <property type="protein sequence ID" value="OUJ73220.1"/>
    <property type="molecule type" value="Genomic_DNA"/>
</dbReference>
<evidence type="ECO:0000259" key="2">
    <source>
        <dbReference type="Pfam" id="PF13840"/>
    </source>
</evidence>
<dbReference type="Pfam" id="PF13840">
    <property type="entry name" value="ACT_7"/>
    <property type="match status" value="1"/>
</dbReference>
<accession>A0A243WC56</accession>
<evidence type="ECO:0000313" key="4">
    <source>
        <dbReference type="Proteomes" id="UP000194873"/>
    </source>
</evidence>
<feature type="domain" description="CASTOR ACT" evidence="2">
    <location>
        <begin position="70"/>
        <end position="126"/>
    </location>
</feature>
<name>A0A243WC56_9BACT</name>
<dbReference type="OrthoDB" id="517867at2"/>
<comment type="caution">
    <text evidence="3">The sequence shown here is derived from an EMBL/GenBank/DDBJ whole genome shotgun (WGS) entry which is preliminary data.</text>
</comment>
<dbReference type="PANTHER" id="PTHR39199">
    <property type="entry name" value="BLR5128 PROTEIN"/>
    <property type="match status" value="1"/>
</dbReference>
<dbReference type="RefSeq" id="WP_086594981.1">
    <property type="nucleotide sequence ID" value="NZ_MTSE01000007.1"/>
</dbReference>
<dbReference type="Gene3D" id="3.30.2130.10">
    <property type="entry name" value="VC0802-like"/>
    <property type="match status" value="1"/>
</dbReference>
<dbReference type="InterPro" id="IPR027795">
    <property type="entry name" value="CASTOR_ACT_dom"/>
</dbReference>
<dbReference type="Proteomes" id="UP000194873">
    <property type="component" value="Unassembled WGS sequence"/>
</dbReference>
<keyword evidence="4" id="KW-1185">Reference proteome</keyword>
<dbReference type="InterPro" id="IPR045865">
    <property type="entry name" value="ACT-like_dom_sf"/>
</dbReference>
<keyword evidence="3" id="KW-0808">Transferase</keyword>
<dbReference type="PANTHER" id="PTHR39199:SF1">
    <property type="entry name" value="BLR5128 PROTEIN"/>
    <property type="match status" value="1"/>
</dbReference>
<protein>
    <submittedName>
        <fullName evidence="3">Acetyltransferase</fullName>
    </submittedName>
</protein>
<sequence>MSGETNLAQLVRTMQPALQPGTYVFCPVASLDGLDLAEIICLFREQEAITVILPQATADRLQLPYSFVAAWITLTVHSSLAAVGLTAAFAQTLARASVSCNVVAGYYHDHIFVATQDAEKAVQLLQQLAETGV</sequence>
<evidence type="ECO:0000313" key="3">
    <source>
        <dbReference type="EMBL" id="OUJ73220.1"/>
    </source>
</evidence>
<organism evidence="3 4">
    <name type="scientific">Hymenobacter crusticola</name>
    <dbReference type="NCBI Taxonomy" id="1770526"/>
    <lineage>
        <taxon>Bacteria</taxon>
        <taxon>Pseudomonadati</taxon>
        <taxon>Bacteroidota</taxon>
        <taxon>Cytophagia</taxon>
        <taxon>Cytophagales</taxon>
        <taxon>Hymenobacteraceae</taxon>
        <taxon>Hymenobacter</taxon>
    </lineage>
</organism>
<dbReference type="InterPro" id="IPR018717">
    <property type="entry name" value="DUF2241"/>
</dbReference>
<proteinExistence type="predicted"/>
<dbReference type="GO" id="GO:0016740">
    <property type="term" value="F:transferase activity"/>
    <property type="evidence" value="ECO:0007669"/>
    <property type="project" value="UniProtKB-KW"/>
</dbReference>
<feature type="domain" description="DUF2241" evidence="1">
    <location>
        <begin position="2"/>
        <end position="69"/>
    </location>
</feature>
<dbReference type="AlphaFoldDB" id="A0A243WC56"/>